<name>A0AAV8DXF6_9POAL</name>
<dbReference type="SMART" id="SM00385">
    <property type="entry name" value="CYCLIN"/>
    <property type="match status" value="2"/>
</dbReference>
<dbReference type="Pfam" id="PF02984">
    <property type="entry name" value="Cyclin_C"/>
    <property type="match status" value="1"/>
</dbReference>
<dbReference type="SMART" id="SM01332">
    <property type="entry name" value="Cyclin_C"/>
    <property type="match status" value="1"/>
</dbReference>
<evidence type="ECO:0000259" key="8">
    <source>
        <dbReference type="SMART" id="SM01332"/>
    </source>
</evidence>
<keyword evidence="3 5" id="KW-0195">Cyclin</keyword>
<reference evidence="9" key="1">
    <citation type="submission" date="2022-08" db="EMBL/GenBank/DDBJ databases">
        <authorList>
            <person name="Marques A."/>
        </authorList>
    </citation>
    <scope>NUCLEOTIDE SEQUENCE</scope>
    <source>
        <strain evidence="9">RhyPub2mFocal</strain>
        <tissue evidence="9">Leaves</tissue>
    </source>
</reference>
<dbReference type="CDD" id="cd20543">
    <property type="entry name" value="CYCLIN_AtCycD-like_rpt1"/>
    <property type="match status" value="1"/>
</dbReference>
<dbReference type="InterPro" id="IPR004367">
    <property type="entry name" value="Cyclin_C-dom"/>
</dbReference>
<dbReference type="Pfam" id="PF00134">
    <property type="entry name" value="Cyclin_N"/>
    <property type="match status" value="1"/>
</dbReference>
<proteinExistence type="inferred from homology"/>
<feature type="domain" description="Cyclin-like" evidence="7">
    <location>
        <begin position="101"/>
        <end position="187"/>
    </location>
</feature>
<dbReference type="SUPFAM" id="SSF47954">
    <property type="entry name" value="Cyclin-like"/>
    <property type="match status" value="2"/>
</dbReference>
<evidence type="ECO:0000256" key="6">
    <source>
        <dbReference type="SAM" id="MobiDB-lite"/>
    </source>
</evidence>
<dbReference type="Proteomes" id="UP001140206">
    <property type="component" value="Chromosome 3"/>
</dbReference>
<comment type="similarity">
    <text evidence="1">Belongs to the cyclin family. Cyclin D subfamily.</text>
</comment>
<feature type="region of interest" description="Disordered" evidence="6">
    <location>
        <begin position="25"/>
        <end position="46"/>
    </location>
</feature>
<evidence type="ECO:0000256" key="4">
    <source>
        <dbReference type="ARBA" id="ARBA00023306"/>
    </source>
</evidence>
<feature type="domain" description="Cyclin C-terminal" evidence="8">
    <location>
        <begin position="196"/>
        <end position="313"/>
    </location>
</feature>
<keyword evidence="10" id="KW-1185">Reference proteome</keyword>
<organism evidence="9 10">
    <name type="scientific">Rhynchospora pubera</name>
    <dbReference type="NCBI Taxonomy" id="906938"/>
    <lineage>
        <taxon>Eukaryota</taxon>
        <taxon>Viridiplantae</taxon>
        <taxon>Streptophyta</taxon>
        <taxon>Embryophyta</taxon>
        <taxon>Tracheophyta</taxon>
        <taxon>Spermatophyta</taxon>
        <taxon>Magnoliopsida</taxon>
        <taxon>Liliopsida</taxon>
        <taxon>Poales</taxon>
        <taxon>Cyperaceae</taxon>
        <taxon>Cyperoideae</taxon>
        <taxon>Rhynchosporeae</taxon>
        <taxon>Rhynchospora</taxon>
    </lineage>
</organism>
<dbReference type="AlphaFoldDB" id="A0AAV8DXF6"/>
<evidence type="ECO:0000256" key="3">
    <source>
        <dbReference type="ARBA" id="ARBA00023127"/>
    </source>
</evidence>
<evidence type="ECO:0000256" key="1">
    <source>
        <dbReference type="ARBA" id="ARBA00009065"/>
    </source>
</evidence>
<dbReference type="CDD" id="cd20544">
    <property type="entry name" value="CYCLIN_AtCycD-like_rpt2"/>
    <property type="match status" value="1"/>
</dbReference>
<evidence type="ECO:0000256" key="2">
    <source>
        <dbReference type="ARBA" id="ARBA00022618"/>
    </source>
</evidence>
<evidence type="ECO:0000256" key="5">
    <source>
        <dbReference type="RuleBase" id="RU000383"/>
    </source>
</evidence>
<gene>
    <name evidence="9" type="ORF">LUZ62_055088</name>
</gene>
<dbReference type="Gene3D" id="1.10.472.10">
    <property type="entry name" value="Cyclin-like"/>
    <property type="match status" value="2"/>
</dbReference>
<keyword evidence="4" id="KW-0131">Cell cycle</keyword>
<evidence type="ECO:0000313" key="9">
    <source>
        <dbReference type="EMBL" id="KAJ4770831.1"/>
    </source>
</evidence>
<protein>
    <submittedName>
        <fullName evidence="9">Cyclin-D5-1</fullName>
    </submittedName>
</protein>
<dbReference type="EMBL" id="JAMFTS010000003">
    <property type="protein sequence ID" value="KAJ4770831.1"/>
    <property type="molecule type" value="Genomic_DNA"/>
</dbReference>
<dbReference type="InterPro" id="IPR039361">
    <property type="entry name" value="Cyclin"/>
</dbReference>
<dbReference type="InterPro" id="IPR013763">
    <property type="entry name" value="Cyclin-like_dom"/>
</dbReference>
<keyword evidence="2" id="KW-0132">Cell division</keyword>
<dbReference type="InterPro" id="IPR036915">
    <property type="entry name" value="Cyclin-like_sf"/>
</dbReference>
<evidence type="ECO:0000313" key="10">
    <source>
        <dbReference type="Proteomes" id="UP001140206"/>
    </source>
</evidence>
<dbReference type="FunFam" id="1.10.472.10:FF:000069">
    <property type="entry name" value="Cyclin-D5-1"/>
    <property type="match status" value="1"/>
</dbReference>
<evidence type="ECO:0000259" key="7">
    <source>
        <dbReference type="SMART" id="SM00385"/>
    </source>
</evidence>
<dbReference type="GO" id="GO:0051301">
    <property type="term" value="P:cell division"/>
    <property type="evidence" value="ECO:0007669"/>
    <property type="project" value="UniProtKB-KW"/>
</dbReference>
<feature type="domain" description="Cyclin-like" evidence="7">
    <location>
        <begin position="200"/>
        <end position="288"/>
    </location>
</feature>
<accession>A0AAV8DXF6</accession>
<comment type="caution">
    <text evidence="9">The sequence shown here is derived from an EMBL/GenBank/DDBJ whole genome shotgun (WGS) entry which is preliminary data.</text>
</comment>
<dbReference type="PANTHER" id="PTHR10177">
    <property type="entry name" value="CYCLINS"/>
    <property type="match status" value="1"/>
</dbReference>
<dbReference type="InterPro" id="IPR006671">
    <property type="entry name" value="Cyclin_N"/>
</dbReference>
<sequence>MEDGSPISSFSISNLMCQEDSSDLDFSIESDSGRRNSPSSTIRDEGFSQFSETEEKYIEKLVSKEMSFCTMYRSCSSSCYEDYSSVVIDDWFKSVRFDAVQWILRTSIYLGMSFQTSYLAVTYFDRFSLRRIIDKEKPWAARLLSIACLSLAAKMEEYSAPFLSEYTSNGYNFNADSIQRMELLVLSTLDWRMSCISPFDYISFFASKLDHDHGSNGLMIRAVQFVLSSLAGNSVLHYRPSTVATAAILAASNEKLTKELVESKIDSFSLSGYIDKEHVYACYHAMNQGSERSLKVPKRLGSPLSKSSMHDIDTIEGIDININTPSLSSNKRIRLHLPTIHST</sequence>